<dbReference type="EMBL" id="QFVR01000017">
    <property type="protein sequence ID" value="PWI24736.1"/>
    <property type="molecule type" value="Genomic_DNA"/>
</dbReference>
<dbReference type="OrthoDB" id="66776at2"/>
<dbReference type="Gene3D" id="3.40.630.30">
    <property type="match status" value="1"/>
</dbReference>
<protein>
    <submittedName>
        <fullName evidence="2">GNAT family N-acetyltransferase</fullName>
    </submittedName>
</protein>
<dbReference type="Pfam" id="PF00583">
    <property type="entry name" value="Acetyltransf_1"/>
    <property type="match status" value="1"/>
</dbReference>
<dbReference type="GO" id="GO:0016747">
    <property type="term" value="F:acyltransferase activity, transferring groups other than amino-acyl groups"/>
    <property type="evidence" value="ECO:0007669"/>
    <property type="project" value="InterPro"/>
</dbReference>
<dbReference type="InterPro" id="IPR000182">
    <property type="entry name" value="GNAT_dom"/>
</dbReference>
<evidence type="ECO:0000259" key="1">
    <source>
        <dbReference type="PROSITE" id="PS51186"/>
    </source>
</evidence>
<keyword evidence="3" id="KW-1185">Reference proteome</keyword>
<organism evidence="2 3">
    <name type="scientific">Kurthia sibirica</name>
    <dbReference type="NCBI Taxonomy" id="202750"/>
    <lineage>
        <taxon>Bacteria</taxon>
        <taxon>Bacillati</taxon>
        <taxon>Bacillota</taxon>
        <taxon>Bacilli</taxon>
        <taxon>Bacillales</taxon>
        <taxon>Caryophanaceae</taxon>
        <taxon>Kurthia</taxon>
    </lineage>
</organism>
<keyword evidence="2" id="KW-0808">Transferase</keyword>
<dbReference type="AlphaFoldDB" id="A0A2U3AJK9"/>
<proteinExistence type="predicted"/>
<name>A0A2U3AJK9_9BACL</name>
<dbReference type="PROSITE" id="PS51186">
    <property type="entry name" value="GNAT"/>
    <property type="match status" value="1"/>
</dbReference>
<sequence>MELYLYRDSMAQHIKDYLLSDEQLQFTTHPNDAIKRSQTDDDIRPILAFHNEQLVTFFSLYTNAHLKKYTTNPQAILLGSFSTALLHQGCGYAKDALQLVNSFIQDNMPSITEIYLGVNTANIAAQTLYNTCGYHATGGRFEGRFGEVTIMKQTLYY</sequence>
<reference evidence="2 3" key="1">
    <citation type="submission" date="2018-05" db="EMBL/GenBank/DDBJ databases">
        <title>Kurthia sibirica genome sequence.</title>
        <authorList>
            <person name="Maclea K.S."/>
            <person name="Goen A.E."/>
        </authorList>
    </citation>
    <scope>NUCLEOTIDE SEQUENCE [LARGE SCALE GENOMIC DNA]</scope>
    <source>
        <strain evidence="2 3">ATCC 49154</strain>
    </source>
</reference>
<dbReference type="SUPFAM" id="SSF55729">
    <property type="entry name" value="Acyl-CoA N-acyltransferases (Nat)"/>
    <property type="match status" value="1"/>
</dbReference>
<evidence type="ECO:0000313" key="2">
    <source>
        <dbReference type="EMBL" id="PWI24736.1"/>
    </source>
</evidence>
<dbReference type="RefSeq" id="WP_109306703.1">
    <property type="nucleotide sequence ID" value="NZ_BJUF01000037.1"/>
</dbReference>
<evidence type="ECO:0000313" key="3">
    <source>
        <dbReference type="Proteomes" id="UP000245938"/>
    </source>
</evidence>
<dbReference type="InterPro" id="IPR016181">
    <property type="entry name" value="Acyl_CoA_acyltransferase"/>
</dbReference>
<dbReference type="Proteomes" id="UP000245938">
    <property type="component" value="Unassembled WGS sequence"/>
</dbReference>
<feature type="domain" description="N-acetyltransferase" evidence="1">
    <location>
        <begin position="1"/>
        <end position="156"/>
    </location>
</feature>
<comment type="caution">
    <text evidence="2">The sequence shown here is derived from an EMBL/GenBank/DDBJ whole genome shotgun (WGS) entry which is preliminary data.</text>
</comment>
<accession>A0A2U3AJK9</accession>
<gene>
    <name evidence="2" type="ORF">DEX24_12305</name>
</gene>